<accession>A0AA38XNN7</accession>
<reference evidence="2" key="1">
    <citation type="submission" date="2022-10" db="EMBL/GenBank/DDBJ databases">
        <title>Culturing micro-colonial fungi from biological soil crusts in the Mojave desert and describing Neophaeococcomyces mojavensis, and introducing the new genera and species Taxawa tesnikishii.</title>
        <authorList>
            <person name="Kurbessoian T."/>
            <person name="Stajich J.E."/>
        </authorList>
    </citation>
    <scope>NUCLEOTIDE SEQUENCE</scope>
    <source>
        <strain evidence="2">TK_41</strain>
    </source>
</reference>
<evidence type="ECO:0000313" key="3">
    <source>
        <dbReference type="Proteomes" id="UP001172673"/>
    </source>
</evidence>
<name>A0AA38XNN7_9EURO</name>
<feature type="compositionally biased region" description="Polar residues" evidence="1">
    <location>
        <begin position="41"/>
        <end position="58"/>
    </location>
</feature>
<organism evidence="2 3">
    <name type="scientific">Cladophialophora chaetospira</name>
    <dbReference type="NCBI Taxonomy" id="386627"/>
    <lineage>
        <taxon>Eukaryota</taxon>
        <taxon>Fungi</taxon>
        <taxon>Dikarya</taxon>
        <taxon>Ascomycota</taxon>
        <taxon>Pezizomycotina</taxon>
        <taxon>Eurotiomycetes</taxon>
        <taxon>Chaetothyriomycetidae</taxon>
        <taxon>Chaetothyriales</taxon>
        <taxon>Herpotrichiellaceae</taxon>
        <taxon>Cladophialophora</taxon>
    </lineage>
</organism>
<protein>
    <submittedName>
        <fullName evidence="2">Uncharacterized protein</fullName>
    </submittedName>
</protein>
<dbReference type="AlphaFoldDB" id="A0AA38XNN7"/>
<keyword evidence="3" id="KW-1185">Reference proteome</keyword>
<sequence length="167" mass="18946">MSFLLREEYTVELASREGAEIAEKWAKGQTKSREHPGLRSRGNSLNSQPSTGSLTSHINRGIDITCQGGEPKQIAARKRMAMGMRSADPGQDSQPFMELHSFGPYGVVRFCPFHRTMEELSSELFRSHQEWTGLCFLGLPHCWRRRQRYLHGLARGVDSVRHRTSSS</sequence>
<comment type="caution">
    <text evidence="2">The sequence shown here is derived from an EMBL/GenBank/DDBJ whole genome shotgun (WGS) entry which is preliminary data.</text>
</comment>
<evidence type="ECO:0000313" key="2">
    <source>
        <dbReference type="EMBL" id="KAJ9616833.1"/>
    </source>
</evidence>
<proteinExistence type="predicted"/>
<gene>
    <name evidence="2" type="ORF">H2200_000553</name>
</gene>
<evidence type="ECO:0000256" key="1">
    <source>
        <dbReference type="SAM" id="MobiDB-lite"/>
    </source>
</evidence>
<dbReference type="Proteomes" id="UP001172673">
    <property type="component" value="Unassembled WGS sequence"/>
</dbReference>
<feature type="compositionally biased region" description="Basic and acidic residues" evidence="1">
    <location>
        <begin position="24"/>
        <end position="37"/>
    </location>
</feature>
<dbReference type="EMBL" id="JAPDRK010000001">
    <property type="protein sequence ID" value="KAJ9616833.1"/>
    <property type="molecule type" value="Genomic_DNA"/>
</dbReference>
<feature type="region of interest" description="Disordered" evidence="1">
    <location>
        <begin position="24"/>
        <end position="58"/>
    </location>
</feature>